<evidence type="ECO:0000313" key="2">
    <source>
        <dbReference type="Proteomes" id="UP000054166"/>
    </source>
</evidence>
<dbReference type="Proteomes" id="UP000054166">
    <property type="component" value="Unassembled WGS sequence"/>
</dbReference>
<reference evidence="2" key="2">
    <citation type="submission" date="2015-01" db="EMBL/GenBank/DDBJ databases">
        <title>Evolutionary Origins and Diversification of the Mycorrhizal Mutualists.</title>
        <authorList>
            <consortium name="DOE Joint Genome Institute"/>
            <consortium name="Mycorrhizal Genomics Consortium"/>
            <person name="Kohler A."/>
            <person name="Kuo A."/>
            <person name="Nagy L.G."/>
            <person name="Floudas D."/>
            <person name="Copeland A."/>
            <person name="Barry K.W."/>
            <person name="Cichocki N."/>
            <person name="Veneault-Fourrey C."/>
            <person name="LaButti K."/>
            <person name="Lindquist E.A."/>
            <person name="Lipzen A."/>
            <person name="Lundell T."/>
            <person name="Morin E."/>
            <person name="Murat C."/>
            <person name="Riley R."/>
            <person name="Ohm R."/>
            <person name="Sun H."/>
            <person name="Tunlid A."/>
            <person name="Henrissat B."/>
            <person name="Grigoriev I.V."/>
            <person name="Hibbett D.S."/>
            <person name="Martin F."/>
        </authorList>
    </citation>
    <scope>NUCLEOTIDE SEQUENCE [LARGE SCALE GENOMIC DNA]</scope>
    <source>
        <strain evidence="2">F 1598</strain>
    </source>
</reference>
<protein>
    <submittedName>
        <fullName evidence="1">Uncharacterized protein</fullName>
    </submittedName>
</protein>
<dbReference type="InterPro" id="IPR032675">
    <property type="entry name" value="LRR_dom_sf"/>
</dbReference>
<organism evidence="1 2">
    <name type="scientific">Piloderma croceum (strain F 1598)</name>
    <dbReference type="NCBI Taxonomy" id="765440"/>
    <lineage>
        <taxon>Eukaryota</taxon>
        <taxon>Fungi</taxon>
        <taxon>Dikarya</taxon>
        <taxon>Basidiomycota</taxon>
        <taxon>Agaricomycotina</taxon>
        <taxon>Agaricomycetes</taxon>
        <taxon>Agaricomycetidae</taxon>
        <taxon>Atheliales</taxon>
        <taxon>Atheliaceae</taxon>
        <taxon>Piloderma</taxon>
    </lineage>
</organism>
<dbReference type="HOGENOM" id="CLU_020999_3_3_1"/>
<dbReference type="EMBL" id="KN833054">
    <property type="protein sequence ID" value="KIM74879.1"/>
    <property type="molecule type" value="Genomic_DNA"/>
</dbReference>
<dbReference type="AlphaFoldDB" id="A0A0C3F4A9"/>
<proteinExistence type="predicted"/>
<dbReference type="InParanoid" id="A0A0C3F4A9"/>
<evidence type="ECO:0000313" key="1">
    <source>
        <dbReference type="EMBL" id="KIM74879.1"/>
    </source>
</evidence>
<name>A0A0C3F4A9_PILCF</name>
<dbReference type="Gene3D" id="3.80.10.10">
    <property type="entry name" value="Ribonuclease Inhibitor"/>
    <property type="match status" value="1"/>
</dbReference>
<sequence>MQQHQAVADARIAAARVQAEFMRSSHRQTHALPNEILAAIFEAGSFEEWSRQKTFSVTVSHSRRWRNIALHTPAVWSTIFMKMAPGLRQIDAYLERSRACSLDIRMSVSYVEWFSRDFKEERELFARVLVHADRWAWLTVTMPDNRQLSSLIGPLRNVQFPRLESISIRSTHNYGDEGMDLAIFECGTPVLSSLCVSGVAMPQCLPLAIALTSLDLGWMPHPLSHDNFRQMVLASPLLRNLSLYGEAVDFSSHRTIEIPSLRSLRIRGFSGEVGHFACRVSGPVKSLRMPVLRSLVLVEAWGQFMSDLVQACRLHDGFPTLQFLDISSTEISYVDAYFLITSMTGIVHVSLPGRKILDHSHTHSVLRQLSKKHSHGMDLWPRLRTITINEIDILGGQILLDVIQQRIARRQPIDLVRSSSFRTILVFDFHWLGDHKRTLYFTLFKFKPRSILTPVNDMPLDLPLQPDQNVDLSYDGSMSVMLRRETRQCGQCHEVSLSGSNKQKLFEFQQSVTSSVSLLVNDI</sequence>
<reference evidence="1 2" key="1">
    <citation type="submission" date="2014-04" db="EMBL/GenBank/DDBJ databases">
        <authorList>
            <consortium name="DOE Joint Genome Institute"/>
            <person name="Kuo A."/>
            <person name="Tarkka M."/>
            <person name="Buscot F."/>
            <person name="Kohler A."/>
            <person name="Nagy L.G."/>
            <person name="Floudas D."/>
            <person name="Copeland A."/>
            <person name="Barry K.W."/>
            <person name="Cichocki N."/>
            <person name="Veneault-Fourrey C."/>
            <person name="LaButti K."/>
            <person name="Lindquist E.A."/>
            <person name="Lipzen A."/>
            <person name="Lundell T."/>
            <person name="Morin E."/>
            <person name="Murat C."/>
            <person name="Sun H."/>
            <person name="Tunlid A."/>
            <person name="Henrissat B."/>
            <person name="Grigoriev I.V."/>
            <person name="Hibbett D.S."/>
            <person name="Martin F."/>
            <person name="Nordberg H.P."/>
            <person name="Cantor M.N."/>
            <person name="Hua S.X."/>
        </authorList>
    </citation>
    <scope>NUCLEOTIDE SEQUENCE [LARGE SCALE GENOMIC DNA]</scope>
    <source>
        <strain evidence="1 2">F 1598</strain>
    </source>
</reference>
<keyword evidence="2" id="KW-1185">Reference proteome</keyword>
<accession>A0A0C3F4A9</accession>
<gene>
    <name evidence="1" type="ORF">PILCRDRAFT_800361</name>
</gene>
<dbReference type="SUPFAM" id="SSF52047">
    <property type="entry name" value="RNI-like"/>
    <property type="match status" value="1"/>
</dbReference>
<dbReference type="OrthoDB" id="3244423at2759"/>